<dbReference type="InterPro" id="IPR019734">
    <property type="entry name" value="TPR_rpt"/>
</dbReference>
<dbReference type="PANTHER" id="PTHR12558">
    <property type="entry name" value="CELL DIVISION CYCLE 16,23,27"/>
    <property type="match status" value="1"/>
</dbReference>
<dbReference type="SUPFAM" id="SSF48452">
    <property type="entry name" value="TPR-like"/>
    <property type="match status" value="2"/>
</dbReference>
<sequence length="603" mass="70368">MLSLNKSFSMRYVLFLIFSLAVYGFAYAQSDALAQQYYEKGEYKKAIVAFERLYKNSPRKVNYFIAMISSYQQLEDFETAEKLLLQAIEVPKSSPMLLVETGFNYDLKKDSINSKKYYDKAVQFTEANPSASYIIGRAFEKKSLLDYALQVYQSAMIANPNYNFLNNIARIYGEKGDIEKMFSSYLDLIKDRVEQKGYAQRIISQFLRNDPGEENNVLFRKILLKRNQQEPNLLWNELLSWLFIQQKQYKRAFIQEKAIYMSGDASLQRIFDLADMSIEDNDKETAREVLTYIIEKSSQDATKIRASQSLIQLDIEAVTDGNYDEIQQRFDQLLSTYERNYRTVLLQRDYANFLAFQKNNPEAAISYLKETIELKLTTRQLATVKLALGDILVYKEQFNQALIYFSQVQKALKNDVIGQEARFRVARTSYYKGDFEWAESQLKILKSSVSQLIANDALKLKLIISDNSLEDSTQTALKKYAKADLLAYQLKDTEAIAQLEDILLNHKGEQIEDEALFMQAKLYEKRDEFDKSRLNYKKIIEFYKEGILVDDAYFAMGQLYLNHFDDPEKAKQFFEEIIFNHQDSIHYVEAQKAYRKLRGDTVN</sequence>
<evidence type="ECO:0000256" key="1">
    <source>
        <dbReference type="PROSITE-ProRule" id="PRU00339"/>
    </source>
</evidence>
<dbReference type="PROSITE" id="PS50005">
    <property type="entry name" value="TPR"/>
    <property type="match status" value="1"/>
</dbReference>
<evidence type="ECO:0000313" key="4">
    <source>
        <dbReference type="Proteomes" id="UP000619238"/>
    </source>
</evidence>
<dbReference type="Proteomes" id="UP000619238">
    <property type="component" value="Unassembled WGS sequence"/>
</dbReference>
<dbReference type="Pfam" id="PF13174">
    <property type="entry name" value="TPR_6"/>
    <property type="match status" value="3"/>
</dbReference>
<gene>
    <name evidence="3" type="ORF">H2O64_07370</name>
</gene>
<keyword evidence="2" id="KW-0732">Signal</keyword>
<evidence type="ECO:0000313" key="3">
    <source>
        <dbReference type="EMBL" id="MBC8754487.1"/>
    </source>
</evidence>
<accession>A0ABR7Q7D8</accession>
<dbReference type="SMART" id="SM00028">
    <property type="entry name" value="TPR"/>
    <property type="match status" value="5"/>
</dbReference>
<feature type="signal peptide" evidence="2">
    <location>
        <begin position="1"/>
        <end position="28"/>
    </location>
</feature>
<proteinExistence type="predicted"/>
<dbReference type="PANTHER" id="PTHR12558:SF13">
    <property type="entry name" value="CELL DIVISION CYCLE PROTEIN 27 HOMOLOG"/>
    <property type="match status" value="1"/>
</dbReference>
<feature type="repeat" description="TPR" evidence="1">
    <location>
        <begin position="129"/>
        <end position="162"/>
    </location>
</feature>
<dbReference type="InterPro" id="IPR011990">
    <property type="entry name" value="TPR-like_helical_dom_sf"/>
</dbReference>
<dbReference type="Gene3D" id="1.25.40.10">
    <property type="entry name" value="Tetratricopeptide repeat domain"/>
    <property type="match status" value="4"/>
</dbReference>
<comment type="caution">
    <text evidence="3">The sequence shown here is derived from an EMBL/GenBank/DDBJ whole genome shotgun (WGS) entry which is preliminary data.</text>
</comment>
<reference evidence="3 4" key="1">
    <citation type="submission" date="2020-07" db="EMBL/GenBank/DDBJ databases">
        <title>Description of Kordia aestuariivivens sp. nov., isolated from a tidal flat.</title>
        <authorList>
            <person name="Park S."/>
            <person name="Yoon J.-H."/>
        </authorList>
    </citation>
    <scope>NUCLEOTIDE SEQUENCE [LARGE SCALE GENOMIC DNA]</scope>
    <source>
        <strain evidence="3 4">YSTF-M3</strain>
    </source>
</reference>
<feature type="chain" id="PRO_5047445296" description="Tetratricopeptide repeat protein" evidence="2">
    <location>
        <begin position="29"/>
        <end position="603"/>
    </location>
</feature>
<protein>
    <recommendedName>
        <fullName evidence="5">Tetratricopeptide repeat protein</fullName>
    </recommendedName>
</protein>
<dbReference type="EMBL" id="JACGWS010000003">
    <property type="protein sequence ID" value="MBC8754487.1"/>
    <property type="molecule type" value="Genomic_DNA"/>
</dbReference>
<name>A0ABR7Q7D8_9FLAO</name>
<keyword evidence="4" id="KW-1185">Reference proteome</keyword>
<evidence type="ECO:0008006" key="5">
    <source>
        <dbReference type="Google" id="ProtNLM"/>
    </source>
</evidence>
<keyword evidence="1" id="KW-0802">TPR repeat</keyword>
<organism evidence="3 4">
    <name type="scientific">Kordia aestuariivivens</name>
    <dbReference type="NCBI Taxonomy" id="2759037"/>
    <lineage>
        <taxon>Bacteria</taxon>
        <taxon>Pseudomonadati</taxon>
        <taxon>Bacteroidota</taxon>
        <taxon>Flavobacteriia</taxon>
        <taxon>Flavobacteriales</taxon>
        <taxon>Flavobacteriaceae</taxon>
        <taxon>Kordia</taxon>
    </lineage>
</organism>
<evidence type="ECO:0000256" key="2">
    <source>
        <dbReference type="SAM" id="SignalP"/>
    </source>
</evidence>